<name>A0A1U7NCN9_9FIRM</name>
<dbReference type="RefSeq" id="WP_075821105.1">
    <property type="nucleotide sequence ID" value="NZ_CAPNHH010000156.1"/>
</dbReference>
<gene>
    <name evidence="1" type="ORF">BO222_12595</name>
</gene>
<dbReference type="OrthoDB" id="3255715at2"/>
<dbReference type="EMBL" id="MPJW01000274">
    <property type="protein sequence ID" value="OLU36396.1"/>
    <property type="molecule type" value="Genomic_DNA"/>
</dbReference>
<protein>
    <submittedName>
        <fullName evidence="1">Uncharacterized protein</fullName>
    </submittedName>
</protein>
<evidence type="ECO:0000313" key="1">
    <source>
        <dbReference type="EMBL" id="OLU36396.1"/>
    </source>
</evidence>
<reference evidence="1 2" key="1">
    <citation type="submission" date="2016-11" db="EMBL/GenBank/DDBJ databases">
        <title>Description of two novel members of the family Erysipelotrichaceae: Ileibacterium lipovorans gen. nov., sp. nov. and Dubosiella newyorkensis, gen. nov., sp. nov.</title>
        <authorList>
            <person name="Cox L.M."/>
            <person name="Sohn J."/>
            <person name="Tyrrell K.L."/>
            <person name="Citron D.M."/>
            <person name="Lawson P.A."/>
            <person name="Patel N.B."/>
            <person name="Iizumi T."/>
            <person name="Perez-Perez G.I."/>
            <person name="Goldstein E.J."/>
            <person name="Blaser M.J."/>
        </authorList>
    </citation>
    <scope>NUCLEOTIDE SEQUENCE [LARGE SCALE GENOMIC DNA]</scope>
    <source>
        <strain evidence="1 2">NYU-BL-A3</strain>
    </source>
</reference>
<keyword evidence="2" id="KW-1185">Reference proteome</keyword>
<dbReference type="AlphaFoldDB" id="A0A1U7NCN9"/>
<dbReference type="InterPro" id="IPR053913">
    <property type="entry name" value="NADAR-DarT1"/>
</dbReference>
<dbReference type="Pfam" id="PF22397">
    <property type="entry name" value="NADAR-DarT1"/>
    <property type="match status" value="1"/>
</dbReference>
<dbReference type="GeneID" id="82203961"/>
<evidence type="ECO:0000313" key="2">
    <source>
        <dbReference type="Proteomes" id="UP000186341"/>
    </source>
</evidence>
<proteinExistence type="predicted"/>
<comment type="caution">
    <text evidence="1">The sequence shown here is derived from an EMBL/GenBank/DDBJ whole genome shotgun (WGS) entry which is preliminary data.</text>
</comment>
<dbReference type="Proteomes" id="UP000186341">
    <property type="component" value="Unassembled WGS sequence"/>
</dbReference>
<organism evidence="1 2">
    <name type="scientific">Ileibacterium valens</name>
    <dbReference type="NCBI Taxonomy" id="1862668"/>
    <lineage>
        <taxon>Bacteria</taxon>
        <taxon>Bacillati</taxon>
        <taxon>Bacillota</taxon>
        <taxon>Erysipelotrichia</taxon>
        <taxon>Erysipelotrichales</taxon>
        <taxon>Erysipelotrichaceae</taxon>
        <taxon>Ileibacterium</taxon>
    </lineage>
</organism>
<sequence length="224" mass="25456">MAERPVFLPKASYPYFKEVVVSFHYSAGFALIQRQKNIAAIHKAYLQLNPQAQILEASSKSPTEFGKSLSPFYLKGKLDDDFYPVENIFQSSKVFQTGGPFLQILTMDPIKAKTTSLTKTHGALLYYVYENKSYPIEPRGWLYDWIYLHALVSKPELSDQLSHYDAFTDIAFNPKTGATCQAKCLAIYLGLQKKNLLQEALASIPSFLKILFHTEWPVSIQDDK</sequence>
<accession>A0A1U7NCN9</accession>